<evidence type="ECO:0000256" key="4">
    <source>
        <dbReference type="ARBA" id="ARBA00022676"/>
    </source>
</evidence>
<dbReference type="PANTHER" id="PTHR48438:SF1">
    <property type="entry name" value="ALPHA-(1,3)-FUCOSYLTRANSFERASE C-RELATED"/>
    <property type="match status" value="1"/>
</dbReference>
<gene>
    <name evidence="15" type="ORF">GSLYS_00008230001</name>
</gene>
<evidence type="ECO:0000313" key="15">
    <source>
        <dbReference type="EMBL" id="CAL1534270.1"/>
    </source>
</evidence>
<accession>A0AAV2HJR6</accession>
<dbReference type="GO" id="GO:0000139">
    <property type="term" value="C:Golgi membrane"/>
    <property type="evidence" value="ECO:0007669"/>
    <property type="project" value="UniProtKB-SubCell"/>
</dbReference>
<dbReference type="AlphaFoldDB" id="A0AAV2HJR6"/>
<reference evidence="15 16" key="1">
    <citation type="submission" date="2024-04" db="EMBL/GenBank/DDBJ databases">
        <authorList>
            <consortium name="Genoscope - CEA"/>
            <person name="William W."/>
        </authorList>
    </citation>
    <scope>NUCLEOTIDE SEQUENCE [LARGE SCALE GENOMIC DNA]</scope>
</reference>
<comment type="caution">
    <text evidence="15">The sequence shown here is derived from an EMBL/GenBank/DDBJ whole genome shotgun (WGS) entry which is preliminary data.</text>
</comment>
<evidence type="ECO:0000256" key="3">
    <source>
        <dbReference type="ARBA" id="ARBA00008919"/>
    </source>
</evidence>
<feature type="domain" description="Fucosyltransferase C-terminal" evidence="13">
    <location>
        <begin position="302"/>
        <end position="471"/>
    </location>
</feature>
<name>A0AAV2HJR6_LYMST</name>
<dbReference type="Proteomes" id="UP001497497">
    <property type="component" value="Unassembled WGS sequence"/>
</dbReference>
<keyword evidence="5 12" id="KW-0808">Transferase</keyword>
<dbReference type="EC" id="2.4.1.-" evidence="12"/>
<evidence type="ECO:0000256" key="12">
    <source>
        <dbReference type="RuleBase" id="RU003832"/>
    </source>
</evidence>
<protein>
    <recommendedName>
        <fullName evidence="12">Fucosyltransferase</fullName>
        <ecNumber evidence="12">2.4.1.-</ecNumber>
    </recommendedName>
</protein>
<evidence type="ECO:0000256" key="10">
    <source>
        <dbReference type="ARBA" id="ARBA00023136"/>
    </source>
</evidence>
<evidence type="ECO:0000256" key="7">
    <source>
        <dbReference type="ARBA" id="ARBA00022968"/>
    </source>
</evidence>
<dbReference type="InterPro" id="IPR031481">
    <property type="entry name" value="Glyco_tran_10_N"/>
</dbReference>
<keyword evidence="8" id="KW-1133">Transmembrane helix</keyword>
<keyword evidence="10" id="KW-0472">Membrane</keyword>
<keyword evidence="9 12" id="KW-0333">Golgi apparatus</keyword>
<keyword evidence="7" id="KW-0735">Signal-anchor</keyword>
<dbReference type="Pfam" id="PF00852">
    <property type="entry name" value="Glyco_transf_10"/>
    <property type="match status" value="1"/>
</dbReference>
<evidence type="ECO:0000256" key="11">
    <source>
        <dbReference type="ARBA" id="ARBA00023180"/>
    </source>
</evidence>
<evidence type="ECO:0000313" key="16">
    <source>
        <dbReference type="Proteomes" id="UP001497497"/>
    </source>
</evidence>
<dbReference type="EMBL" id="CAXITT010000166">
    <property type="protein sequence ID" value="CAL1534270.1"/>
    <property type="molecule type" value="Genomic_DNA"/>
</dbReference>
<comment type="pathway">
    <text evidence="2">Protein modification; protein glycosylation.</text>
</comment>
<dbReference type="PANTHER" id="PTHR48438">
    <property type="entry name" value="ALPHA-(1,3)-FUCOSYLTRANSFERASE C-RELATED"/>
    <property type="match status" value="1"/>
</dbReference>
<keyword evidence="4 12" id="KW-0328">Glycosyltransferase</keyword>
<keyword evidence="16" id="KW-1185">Reference proteome</keyword>
<proteinExistence type="inferred from homology"/>
<comment type="subcellular location">
    <subcellularLocation>
        <location evidence="1">Golgi apparatus membrane</location>
        <topology evidence="1">Single-pass type II membrane protein</topology>
    </subcellularLocation>
    <subcellularLocation>
        <location evidence="12">Golgi apparatus</location>
        <location evidence="12">Golgi stack membrane</location>
        <topology evidence="12">Single-pass type II membrane protein</topology>
    </subcellularLocation>
</comment>
<dbReference type="GO" id="GO:0008417">
    <property type="term" value="F:fucosyltransferase activity"/>
    <property type="evidence" value="ECO:0007669"/>
    <property type="project" value="InterPro"/>
</dbReference>
<dbReference type="FunFam" id="3.40.50.11660:FF:000002">
    <property type="entry name" value="Alpha-(1,3)-fucosyltransferase"/>
    <property type="match status" value="1"/>
</dbReference>
<evidence type="ECO:0000256" key="5">
    <source>
        <dbReference type="ARBA" id="ARBA00022679"/>
    </source>
</evidence>
<dbReference type="InterPro" id="IPR055270">
    <property type="entry name" value="Glyco_tran_10_C"/>
</dbReference>
<evidence type="ECO:0000256" key="6">
    <source>
        <dbReference type="ARBA" id="ARBA00022692"/>
    </source>
</evidence>
<keyword evidence="11" id="KW-0325">Glycoprotein</keyword>
<evidence type="ECO:0000256" key="1">
    <source>
        <dbReference type="ARBA" id="ARBA00004323"/>
    </source>
</evidence>
<comment type="similarity">
    <text evidence="3 12">Belongs to the glycosyltransferase 10 family.</text>
</comment>
<keyword evidence="6 12" id="KW-0812">Transmembrane</keyword>
<evidence type="ECO:0000259" key="14">
    <source>
        <dbReference type="Pfam" id="PF17039"/>
    </source>
</evidence>
<dbReference type="Pfam" id="PF17039">
    <property type="entry name" value="Glyco_tran_10_N"/>
    <property type="match status" value="1"/>
</dbReference>
<dbReference type="Gene3D" id="3.40.50.11660">
    <property type="entry name" value="Glycosyl transferase family 10, C-terminal domain"/>
    <property type="match status" value="1"/>
</dbReference>
<evidence type="ECO:0000256" key="9">
    <source>
        <dbReference type="ARBA" id="ARBA00023034"/>
    </source>
</evidence>
<sequence>MTARMPLLWCKRSPGVVNWWRCLLLVVTSCVPPVTFYYLTQDQGVPSVATSPTVKDRLFGSLRRYSKTQPGPDRTAAREELFEPFPPVVNLSLSSTSKASPSSLSTMTATFKTTSKQSSSDGLILDVASGAFTSPFTIPEDSLGGDATVEVKVNVSRRKKLVFRDANARPVVARTMAYLSPCSNSTKNCFRTESLNLKKCKFKNCAVTHEWRDADVLVFYPFKMTREHTVPSFTRPAWQRWVMFTPEASCRAGKFWVLNTSQFIGQFNWSLTYNLDSDIPNPYGKLKRVMPGPDKNFDAIYSSKHVQAAWFVSHCSTESLRMPYVHRLQKIVPVDIFGKCGNYSCAEGSNYRQGDNRRCFPLLSRKYFYYLAFENSFCVDYVTEKFFKLFTNADVIPVVRGGADYKRYFPPDTFIDASDFDSPEALGEYLKDLSLDKNRYLKMLRTKSQYEYASVESWPCKLCEKMNKDTGVQWYPGNNMWTWFVQDQCNNPKNI</sequence>
<evidence type="ECO:0000256" key="2">
    <source>
        <dbReference type="ARBA" id="ARBA00004922"/>
    </source>
</evidence>
<organism evidence="15 16">
    <name type="scientific">Lymnaea stagnalis</name>
    <name type="common">Great pond snail</name>
    <name type="synonym">Helix stagnalis</name>
    <dbReference type="NCBI Taxonomy" id="6523"/>
    <lineage>
        <taxon>Eukaryota</taxon>
        <taxon>Metazoa</taxon>
        <taxon>Spiralia</taxon>
        <taxon>Lophotrochozoa</taxon>
        <taxon>Mollusca</taxon>
        <taxon>Gastropoda</taxon>
        <taxon>Heterobranchia</taxon>
        <taxon>Euthyneura</taxon>
        <taxon>Panpulmonata</taxon>
        <taxon>Hygrophila</taxon>
        <taxon>Lymnaeoidea</taxon>
        <taxon>Lymnaeidae</taxon>
        <taxon>Lymnaea</taxon>
    </lineage>
</organism>
<evidence type="ECO:0000256" key="8">
    <source>
        <dbReference type="ARBA" id="ARBA00022989"/>
    </source>
</evidence>
<dbReference type="InterPro" id="IPR038577">
    <property type="entry name" value="GT10-like_C_sf"/>
</dbReference>
<dbReference type="SUPFAM" id="SSF53756">
    <property type="entry name" value="UDP-Glycosyltransferase/glycogen phosphorylase"/>
    <property type="match status" value="1"/>
</dbReference>
<dbReference type="GO" id="GO:0032580">
    <property type="term" value="C:Golgi cisterna membrane"/>
    <property type="evidence" value="ECO:0007669"/>
    <property type="project" value="UniProtKB-SubCell"/>
</dbReference>
<evidence type="ECO:0000259" key="13">
    <source>
        <dbReference type="Pfam" id="PF00852"/>
    </source>
</evidence>
<dbReference type="InterPro" id="IPR001503">
    <property type="entry name" value="Glyco_trans_10"/>
</dbReference>
<feature type="domain" description="Fucosyltransferase N-terminal" evidence="14">
    <location>
        <begin position="193"/>
        <end position="284"/>
    </location>
</feature>